<organism evidence="2 3">
    <name type="scientific">Plectus sambesii</name>
    <dbReference type="NCBI Taxonomy" id="2011161"/>
    <lineage>
        <taxon>Eukaryota</taxon>
        <taxon>Metazoa</taxon>
        <taxon>Ecdysozoa</taxon>
        <taxon>Nematoda</taxon>
        <taxon>Chromadorea</taxon>
        <taxon>Plectida</taxon>
        <taxon>Plectina</taxon>
        <taxon>Plectoidea</taxon>
        <taxon>Plectidae</taxon>
        <taxon>Plectus</taxon>
    </lineage>
</organism>
<feature type="compositionally biased region" description="Basic and acidic residues" evidence="1">
    <location>
        <begin position="112"/>
        <end position="128"/>
    </location>
</feature>
<feature type="region of interest" description="Disordered" evidence="1">
    <location>
        <begin position="1"/>
        <end position="47"/>
    </location>
</feature>
<evidence type="ECO:0000313" key="3">
    <source>
        <dbReference type="WBParaSite" id="PSAMB.scaffold1427size31646.g12964.t1"/>
    </source>
</evidence>
<name>A0A914V1N7_9BILA</name>
<dbReference type="AlphaFoldDB" id="A0A914V1N7"/>
<proteinExistence type="predicted"/>
<keyword evidence="2" id="KW-1185">Reference proteome</keyword>
<dbReference type="Proteomes" id="UP000887566">
    <property type="component" value="Unplaced"/>
</dbReference>
<protein>
    <submittedName>
        <fullName evidence="3">Uncharacterized protein</fullName>
    </submittedName>
</protein>
<sequence>MTAMQQLGLTSDRGPDARVGRRRRRDRRASLRSACRTQEGPRAGARAPIAKFDAVSIFATAGTLSSPASRRRRRTNYVSIVTAATRMLSSGADRLVLRSSPAQGAAPTPHSDSVDQQRETLPNRRERPPGAPPLIVYDLLAAPSHRRLTMK</sequence>
<feature type="region of interest" description="Disordered" evidence="1">
    <location>
        <begin position="97"/>
        <end position="134"/>
    </location>
</feature>
<dbReference type="WBParaSite" id="PSAMB.scaffold1427size31646.g12964.t1">
    <property type="protein sequence ID" value="PSAMB.scaffold1427size31646.g12964.t1"/>
    <property type="gene ID" value="PSAMB.scaffold1427size31646.g12964"/>
</dbReference>
<evidence type="ECO:0000256" key="1">
    <source>
        <dbReference type="SAM" id="MobiDB-lite"/>
    </source>
</evidence>
<evidence type="ECO:0000313" key="2">
    <source>
        <dbReference type="Proteomes" id="UP000887566"/>
    </source>
</evidence>
<accession>A0A914V1N7</accession>
<reference evidence="3" key="1">
    <citation type="submission" date="2022-11" db="UniProtKB">
        <authorList>
            <consortium name="WormBaseParasite"/>
        </authorList>
    </citation>
    <scope>IDENTIFICATION</scope>
</reference>